<dbReference type="PROSITE" id="PS51034">
    <property type="entry name" value="ZP_2"/>
    <property type="match status" value="1"/>
</dbReference>
<proteinExistence type="predicted"/>
<dbReference type="PANTHER" id="PTHR46560:SF4">
    <property type="entry name" value="DUSKY"/>
    <property type="match status" value="1"/>
</dbReference>
<protein>
    <recommendedName>
        <fullName evidence="2">ZP domain-containing protein</fullName>
    </recommendedName>
</protein>
<feature type="non-terminal residue" evidence="3">
    <location>
        <position position="395"/>
    </location>
</feature>
<reference evidence="3" key="2">
    <citation type="submission" date="2017-10" db="EMBL/GenBank/DDBJ databases">
        <title>Ladona fulva Genome sequencing and assembly.</title>
        <authorList>
            <person name="Murali S."/>
            <person name="Richards S."/>
            <person name="Bandaranaike D."/>
            <person name="Bellair M."/>
            <person name="Blankenburg K."/>
            <person name="Chao H."/>
            <person name="Dinh H."/>
            <person name="Doddapaneni H."/>
            <person name="Dugan-Rocha S."/>
            <person name="Elkadiri S."/>
            <person name="Gnanaolivu R."/>
            <person name="Hernandez B."/>
            <person name="Skinner E."/>
            <person name="Javaid M."/>
            <person name="Lee S."/>
            <person name="Li M."/>
            <person name="Ming W."/>
            <person name="Munidasa M."/>
            <person name="Muniz J."/>
            <person name="Nguyen L."/>
            <person name="Hughes D."/>
            <person name="Osuji N."/>
            <person name="Pu L.-L."/>
            <person name="Puazo M."/>
            <person name="Qu C."/>
            <person name="Quiroz J."/>
            <person name="Raj R."/>
            <person name="Weissenberger G."/>
            <person name="Xin Y."/>
            <person name="Zou X."/>
            <person name="Han Y."/>
            <person name="Worley K."/>
            <person name="Muzny D."/>
            <person name="Gibbs R."/>
        </authorList>
    </citation>
    <scope>NUCLEOTIDE SEQUENCE</scope>
    <source>
        <strain evidence="3">Sampled in the wild</strain>
    </source>
</reference>
<dbReference type="SMART" id="SM00241">
    <property type="entry name" value="ZP"/>
    <property type="match status" value="1"/>
</dbReference>
<dbReference type="InterPro" id="IPR056953">
    <property type="entry name" value="CUT_N"/>
</dbReference>
<dbReference type="Pfam" id="PF25057">
    <property type="entry name" value="CUT_N"/>
    <property type="match status" value="1"/>
</dbReference>
<accession>A0A8K0KUK4</accession>
<feature type="compositionally biased region" description="Pro residues" evidence="1">
    <location>
        <begin position="88"/>
        <end position="98"/>
    </location>
</feature>
<organism evidence="3 4">
    <name type="scientific">Ladona fulva</name>
    <name type="common">Scarce chaser dragonfly</name>
    <name type="synonym">Libellula fulva</name>
    <dbReference type="NCBI Taxonomy" id="123851"/>
    <lineage>
        <taxon>Eukaryota</taxon>
        <taxon>Metazoa</taxon>
        <taxon>Ecdysozoa</taxon>
        <taxon>Arthropoda</taxon>
        <taxon>Hexapoda</taxon>
        <taxon>Insecta</taxon>
        <taxon>Pterygota</taxon>
        <taxon>Palaeoptera</taxon>
        <taxon>Odonata</taxon>
        <taxon>Epiprocta</taxon>
        <taxon>Anisoptera</taxon>
        <taxon>Libelluloidea</taxon>
        <taxon>Libellulidae</taxon>
        <taxon>Ladona</taxon>
    </lineage>
</organism>
<gene>
    <name evidence="3" type="ORF">J437_LFUL016412</name>
</gene>
<name>A0A8K0KUK4_LADFU</name>
<dbReference type="PANTHER" id="PTHR46560">
    <property type="entry name" value="CYPHER, ISOFORM B"/>
    <property type="match status" value="1"/>
</dbReference>
<dbReference type="Proteomes" id="UP000792457">
    <property type="component" value="Unassembled WGS sequence"/>
</dbReference>
<sequence length="395" mass="43237">MPIPASPTSSTPRPFQPFPSQQPEQPFPSQPGQTFPSQPGQTFPSQPSQYPTTSRPTAPSTVRPFPSQAPTSFPSRPPPTFAVQTTPKPFPSQRPPSFPTTARPIPTVPPTHTDGEEHLHPPHIHALDVTCAKDKMDIRIEFDRVFDGTIYSKGYFNEPGCRHVPVNSGQMVYQFTLYLDQCGTRFVDAFASTEGRAYLENTLVLQNEAGIQEVWDTIRLVQCLWEGNIKQHLTSGLSVGMLEQQVVTFSGDTASTQLDVRVGKFGDGGAGSTANGLVQIGTDMSLVVTVDGDPGFDVHVRECIARPAGEVTESDTITPEDSVLRLTDERGCPLKTKIFGPFQKRRGGVGIGGQESTLYAYAHFQAFKFPDRMDVGIECDVELCKGECDYCPEVE</sequence>
<evidence type="ECO:0000256" key="1">
    <source>
        <dbReference type="SAM" id="MobiDB-lite"/>
    </source>
</evidence>
<dbReference type="OrthoDB" id="10068552at2759"/>
<feature type="compositionally biased region" description="Low complexity" evidence="1">
    <location>
        <begin position="1"/>
        <end position="24"/>
    </location>
</feature>
<dbReference type="EMBL" id="KZ310703">
    <property type="protein sequence ID" value="KAG8240026.1"/>
    <property type="molecule type" value="Genomic_DNA"/>
</dbReference>
<evidence type="ECO:0000259" key="2">
    <source>
        <dbReference type="PROSITE" id="PS51034"/>
    </source>
</evidence>
<dbReference type="InterPro" id="IPR001507">
    <property type="entry name" value="ZP_dom"/>
</dbReference>
<feature type="domain" description="ZP" evidence="2">
    <location>
        <begin position="130"/>
        <end position="395"/>
    </location>
</feature>
<feature type="compositionally biased region" description="Polar residues" evidence="1">
    <location>
        <begin position="32"/>
        <end position="60"/>
    </location>
</feature>
<feature type="region of interest" description="Disordered" evidence="1">
    <location>
        <begin position="1"/>
        <end position="117"/>
    </location>
</feature>
<evidence type="ECO:0000313" key="4">
    <source>
        <dbReference type="Proteomes" id="UP000792457"/>
    </source>
</evidence>
<reference evidence="3" key="1">
    <citation type="submission" date="2013-04" db="EMBL/GenBank/DDBJ databases">
        <authorList>
            <person name="Qu J."/>
            <person name="Murali S.C."/>
            <person name="Bandaranaike D."/>
            <person name="Bellair M."/>
            <person name="Blankenburg K."/>
            <person name="Chao H."/>
            <person name="Dinh H."/>
            <person name="Doddapaneni H."/>
            <person name="Downs B."/>
            <person name="Dugan-Rocha S."/>
            <person name="Elkadiri S."/>
            <person name="Gnanaolivu R.D."/>
            <person name="Hernandez B."/>
            <person name="Javaid M."/>
            <person name="Jayaseelan J.C."/>
            <person name="Lee S."/>
            <person name="Li M."/>
            <person name="Ming W."/>
            <person name="Munidasa M."/>
            <person name="Muniz J."/>
            <person name="Nguyen L."/>
            <person name="Ongeri F."/>
            <person name="Osuji N."/>
            <person name="Pu L.-L."/>
            <person name="Puazo M."/>
            <person name="Qu C."/>
            <person name="Quiroz J."/>
            <person name="Raj R."/>
            <person name="Weissenberger G."/>
            <person name="Xin Y."/>
            <person name="Zou X."/>
            <person name="Han Y."/>
            <person name="Richards S."/>
            <person name="Worley K."/>
            <person name="Muzny D."/>
            <person name="Gibbs R."/>
        </authorList>
    </citation>
    <scope>NUCLEOTIDE SEQUENCE</scope>
    <source>
        <strain evidence="3">Sampled in the wild</strain>
    </source>
</reference>
<evidence type="ECO:0000313" key="3">
    <source>
        <dbReference type="EMBL" id="KAG8240026.1"/>
    </source>
</evidence>
<keyword evidence="4" id="KW-1185">Reference proteome</keyword>
<dbReference type="AlphaFoldDB" id="A0A8K0KUK4"/>
<comment type="caution">
    <text evidence="3">The sequence shown here is derived from an EMBL/GenBank/DDBJ whole genome shotgun (WGS) entry which is preliminary data.</text>
</comment>